<dbReference type="Gene3D" id="1.10.287.280">
    <property type="match status" value="1"/>
</dbReference>
<dbReference type="GO" id="GO:0034245">
    <property type="term" value="C:mitochondrial DNA-directed RNA polymerase complex"/>
    <property type="evidence" value="ECO:0007669"/>
    <property type="project" value="TreeGrafter"/>
</dbReference>
<evidence type="ECO:0000256" key="2">
    <source>
        <dbReference type="ARBA" id="ARBA00012418"/>
    </source>
</evidence>
<evidence type="ECO:0000256" key="9">
    <source>
        <dbReference type="RuleBase" id="RU003805"/>
    </source>
</evidence>
<keyword evidence="12" id="KW-1185">Reference proteome</keyword>
<dbReference type="Proteomes" id="UP000504606">
    <property type="component" value="Unplaced"/>
</dbReference>
<dbReference type="PROSITE" id="PS00489">
    <property type="entry name" value="RNA_POL_PHAGE_2"/>
    <property type="match status" value="1"/>
</dbReference>
<protein>
    <recommendedName>
        <fullName evidence="2 9">DNA-directed RNA polymerase</fullName>
        <ecNumber evidence="2 9">2.7.7.6</ecNumber>
    </recommendedName>
</protein>
<evidence type="ECO:0000256" key="8">
    <source>
        <dbReference type="ARBA" id="ARBA00048552"/>
    </source>
</evidence>
<evidence type="ECO:0000256" key="5">
    <source>
        <dbReference type="ARBA" id="ARBA00022695"/>
    </source>
</evidence>
<evidence type="ECO:0000313" key="12">
    <source>
        <dbReference type="Proteomes" id="UP000504606"/>
    </source>
</evidence>
<dbReference type="InterPro" id="IPR029262">
    <property type="entry name" value="RPOL_N"/>
</dbReference>
<dbReference type="PROSITE" id="PS00900">
    <property type="entry name" value="RNA_POL_PHAGE_1"/>
    <property type="match status" value="1"/>
</dbReference>
<dbReference type="SMART" id="SM01311">
    <property type="entry name" value="RPOL_N"/>
    <property type="match status" value="1"/>
</dbReference>
<dbReference type="EC" id="2.7.7.6" evidence="2 9"/>
<dbReference type="Gene3D" id="1.10.150.20">
    <property type="entry name" value="5' to 3' exonuclease, C-terminal subdomain"/>
    <property type="match status" value="1"/>
</dbReference>
<dbReference type="CTD" id="136026652"/>
<comment type="function">
    <text evidence="9">DNA-dependent RNA polymerase catalyzes the transcription of DNA into RNA using the four ribonucleoside triphosphates as substrates.</text>
</comment>
<keyword evidence="3 9" id="KW-0240">DNA-directed RNA polymerase</keyword>
<keyword evidence="4 9" id="KW-0808">Transferase</keyword>
<dbReference type="Pfam" id="PF14700">
    <property type="entry name" value="RPOL_N"/>
    <property type="match status" value="1"/>
</dbReference>
<feature type="domain" description="DNA-directed RNA polymerase N-terminal" evidence="11">
    <location>
        <begin position="472"/>
        <end position="787"/>
    </location>
</feature>
<dbReference type="PANTHER" id="PTHR10102:SF0">
    <property type="entry name" value="DNA-DIRECTED RNA POLYMERASE, MITOCHONDRIAL"/>
    <property type="match status" value="1"/>
</dbReference>
<keyword evidence="5 9" id="KW-0548">Nucleotidyltransferase</keyword>
<dbReference type="Gene3D" id="1.10.1320.10">
    <property type="entry name" value="DNA-directed RNA polymerase, N-terminal domain"/>
    <property type="match status" value="1"/>
</dbReference>
<dbReference type="OrthoDB" id="276422at2759"/>
<sequence>MHRFLRVKKLNVGHINSPNGPREIQYTRTCTLCNRTSSCPPFTGRGGHSRIHSTWAKPERIVNVTRKKMYRLVVPGLTNSSRTDVASLPKSKRKMRITILDSKEVTGKDVDHRSFITSSPSSPAFKGSRISNVGVTIMLPPSASFKMVDAILQNTPAPPSASRESPSTSQTAELSNAAAELMFSGLIRDKFLTHESFSHPNIFNHNSSVAPLPVNFDQTSENPDTDHSPEISTVKKADPLKEKHEEKLENKAPPTKKSIKRMEVELKKQEIQAKVLAKRTDASRKKKILRRTAYIDVCVTAGKMQHALRYAKDGLRLFSDVPCRSIMLEPLFVNAVLEGKLVSVIHLISLARDMNSPLSKESFVKCFDLLSRVPKNDANLSIIMNLYETMINDGISVEDLVAHCRGRNLLIEKVMKAIDLVAPETSASIVPQQDYSIDVLKPLNDVNQAKAPRYFSPATGLLTDECVEELVDEQFQACSSNTFRVKNIACQLSQSESEKLLEAQKQIENQWRETIAEGYKSGLRSVKVDKGSYQLPAYLECLPVETFVDIIIQEVYKRLDDSEKQSVGFTVAERALGRRVKELYDMQVLEKYGIKGKARQAYIDYCKWYANPDSFPEGPSNPREIWESVIRTVDYDDSAINSICREWNPDMISKIGKFMYSILLKDVKVDANIGSSNSTPHMVPALYVVFRKTTRGYQKQLKMHPSVYHIFPTKVQPYLSMDPEELPMMCPPRPWVSTTIGVYPLTSPPLQRAPESRVGEEVLDENIISVPTQQLYPCFDSLNQLGSIPWKVNQPVLDVITEVFNTGGSKELDIPFPPSASIAEPAMPKDSPLPERVKISKERAHIRQENAATYSLWCDTLYKLSIAHEFRDRIFWLPHNMDFRGRVYPVCPHLQHMSNDMARSILVFAKGEKLGPDGLNWLKLHTINLIGNMNKDSLVARLAYADEVMPKILDSAEKPLTGERWWIDSEYPWQTLAACKEIAAAIASGDPENFISHYPVHQDGSCNGLQHYAALGRDSLGAQSVNLVDTDKPSDVYMCVASSVEQKRAHDAANGNALALSLEGFVIRKVVKQTVMTTVYGVTVHGAQLQIRGQLKDLNYPMDKLSQASAYLTKLVFSSLGEMFTSSRNIQDWLTECATAIVKSRNEPVRWITPLGLPVVQPYFKNFSLKKSLKDVNENTLNSFYATRTPINQKNRNAFSPNFIHSLDSCHMMLTSLYCEQAKIPFISVHDCYWVHPKNVAAMSKICREQFVALHSKNIMGDLSEFLMQKYCSEEGYDYEGDDNEAYSIKEVEERRLRRLFSAVPPKGDFDLTEVLKSKYFFS</sequence>
<dbReference type="GO" id="GO:0001018">
    <property type="term" value="F:mitochondrial promoter sequence-specific DNA binding"/>
    <property type="evidence" value="ECO:0007669"/>
    <property type="project" value="TreeGrafter"/>
</dbReference>
<name>A0A6J1SHQ7_FRAOC</name>
<dbReference type="GO" id="GO:0006390">
    <property type="term" value="P:mitochondrial transcription"/>
    <property type="evidence" value="ECO:0007669"/>
    <property type="project" value="TreeGrafter"/>
</dbReference>
<dbReference type="GeneID" id="113207961"/>
<evidence type="ECO:0000313" key="13">
    <source>
        <dbReference type="RefSeq" id="XP_026280527.1"/>
    </source>
</evidence>
<dbReference type="PANTHER" id="PTHR10102">
    <property type="entry name" value="DNA-DIRECTED RNA POLYMERASE, MITOCHONDRIAL"/>
    <property type="match status" value="1"/>
</dbReference>
<comment type="catalytic activity">
    <reaction evidence="8 9">
        <text>RNA(n) + a ribonucleoside 5'-triphosphate = RNA(n+1) + diphosphate</text>
        <dbReference type="Rhea" id="RHEA:21248"/>
        <dbReference type="Rhea" id="RHEA-COMP:14527"/>
        <dbReference type="Rhea" id="RHEA-COMP:17342"/>
        <dbReference type="ChEBI" id="CHEBI:33019"/>
        <dbReference type="ChEBI" id="CHEBI:61557"/>
        <dbReference type="ChEBI" id="CHEBI:140395"/>
        <dbReference type="EC" id="2.7.7.6"/>
    </reaction>
</comment>
<dbReference type="InterPro" id="IPR002092">
    <property type="entry name" value="DNA-dir_Rpol_phage-type"/>
</dbReference>
<dbReference type="InterPro" id="IPR043502">
    <property type="entry name" value="DNA/RNA_pol_sf"/>
</dbReference>
<dbReference type="SUPFAM" id="SSF56672">
    <property type="entry name" value="DNA/RNA polymerases"/>
    <property type="match status" value="1"/>
</dbReference>
<accession>A0A6J1SHQ7</accession>
<proteinExistence type="inferred from homology"/>
<evidence type="ECO:0000256" key="1">
    <source>
        <dbReference type="ARBA" id="ARBA00009493"/>
    </source>
</evidence>
<evidence type="ECO:0000256" key="3">
    <source>
        <dbReference type="ARBA" id="ARBA00022478"/>
    </source>
</evidence>
<comment type="similarity">
    <text evidence="1 9">Belongs to the phage and mitochondrial RNA polymerase family.</text>
</comment>
<dbReference type="Pfam" id="PF00940">
    <property type="entry name" value="RNA_pol"/>
    <property type="match status" value="1"/>
</dbReference>
<dbReference type="KEGG" id="foc:113207961"/>
<dbReference type="InterPro" id="IPR046950">
    <property type="entry name" value="DNA-dir_Rpol_C_phage-type"/>
</dbReference>
<dbReference type="InterPro" id="IPR037159">
    <property type="entry name" value="RNA_POL_N_sf"/>
</dbReference>
<keyword evidence="7 9" id="KW-0804">Transcription</keyword>
<evidence type="ECO:0000259" key="11">
    <source>
        <dbReference type="SMART" id="SM01311"/>
    </source>
</evidence>
<reference evidence="13" key="1">
    <citation type="submission" date="2025-08" db="UniProtKB">
        <authorList>
            <consortium name="RefSeq"/>
        </authorList>
    </citation>
    <scope>IDENTIFICATION</scope>
    <source>
        <tissue evidence="13">Whole organism</tissue>
    </source>
</reference>
<organism evidence="12 13">
    <name type="scientific">Frankliniella occidentalis</name>
    <name type="common">Western flower thrips</name>
    <name type="synonym">Euthrips occidentalis</name>
    <dbReference type="NCBI Taxonomy" id="133901"/>
    <lineage>
        <taxon>Eukaryota</taxon>
        <taxon>Metazoa</taxon>
        <taxon>Ecdysozoa</taxon>
        <taxon>Arthropoda</taxon>
        <taxon>Hexapoda</taxon>
        <taxon>Insecta</taxon>
        <taxon>Pterygota</taxon>
        <taxon>Neoptera</taxon>
        <taxon>Paraneoptera</taxon>
        <taxon>Thysanoptera</taxon>
        <taxon>Terebrantia</taxon>
        <taxon>Thripoidea</taxon>
        <taxon>Thripidae</taxon>
        <taxon>Frankliniella</taxon>
    </lineage>
</organism>
<evidence type="ECO:0000256" key="10">
    <source>
        <dbReference type="SAM" id="MobiDB-lite"/>
    </source>
</evidence>
<feature type="compositionally biased region" description="Basic and acidic residues" evidence="10">
    <location>
        <begin position="224"/>
        <end position="250"/>
    </location>
</feature>
<dbReference type="GO" id="GO:0071897">
    <property type="term" value="P:DNA biosynthetic process"/>
    <property type="evidence" value="ECO:0007669"/>
    <property type="project" value="UniProtKB-ARBA"/>
</dbReference>
<keyword evidence="6" id="KW-0809">Transit peptide</keyword>
<evidence type="ECO:0000256" key="4">
    <source>
        <dbReference type="ARBA" id="ARBA00022679"/>
    </source>
</evidence>
<dbReference type="GO" id="GO:0003899">
    <property type="term" value="F:DNA-directed RNA polymerase activity"/>
    <property type="evidence" value="ECO:0007669"/>
    <property type="project" value="UniProtKB-EC"/>
</dbReference>
<evidence type="ECO:0000256" key="6">
    <source>
        <dbReference type="ARBA" id="ARBA00022946"/>
    </source>
</evidence>
<dbReference type="FunFam" id="1.10.287.280:FF:000001">
    <property type="entry name" value="DNA-directed RNA polymerase"/>
    <property type="match status" value="1"/>
</dbReference>
<evidence type="ECO:0000256" key="7">
    <source>
        <dbReference type="ARBA" id="ARBA00023163"/>
    </source>
</evidence>
<feature type="region of interest" description="Disordered" evidence="10">
    <location>
        <begin position="216"/>
        <end position="252"/>
    </location>
</feature>
<dbReference type="RefSeq" id="XP_026280527.1">
    <property type="nucleotide sequence ID" value="XM_026424742.2"/>
</dbReference>
<gene>
    <name evidence="13" type="primary">LOC113207961</name>
</gene>